<comment type="caution">
    <text evidence="4">The sequence shown here is derived from an EMBL/GenBank/DDBJ whole genome shotgun (WGS) entry which is preliminary data.</text>
</comment>
<dbReference type="EMBL" id="JAJSOW010000106">
    <property type="protein sequence ID" value="KAI9162501.1"/>
    <property type="molecule type" value="Genomic_DNA"/>
</dbReference>
<reference evidence="4" key="1">
    <citation type="journal article" date="2022" name="Plant J.">
        <title>Strategies of tolerance reflected in two North American maple genomes.</title>
        <authorList>
            <person name="McEvoy S.L."/>
            <person name="Sezen U.U."/>
            <person name="Trouern-Trend A."/>
            <person name="McMahon S.M."/>
            <person name="Schaberg P.G."/>
            <person name="Yang J."/>
            <person name="Wegrzyn J.L."/>
            <person name="Swenson N.G."/>
        </authorList>
    </citation>
    <scope>NUCLEOTIDE SEQUENCE</scope>
    <source>
        <strain evidence="4">91603</strain>
    </source>
</reference>
<evidence type="ECO:0000256" key="2">
    <source>
        <dbReference type="ARBA" id="ARBA00023004"/>
    </source>
</evidence>
<dbReference type="Proteomes" id="UP001064489">
    <property type="component" value="Chromosome 2"/>
</dbReference>
<dbReference type="SUPFAM" id="SSF51197">
    <property type="entry name" value="Clavaminate synthase-like"/>
    <property type="match status" value="1"/>
</dbReference>
<feature type="domain" description="Isopenicillin N synthase-like Fe(2+) 2OG dioxygenase" evidence="3">
    <location>
        <begin position="49"/>
        <end position="94"/>
    </location>
</feature>
<organism evidence="4 5">
    <name type="scientific">Acer negundo</name>
    <name type="common">Box elder</name>
    <dbReference type="NCBI Taxonomy" id="4023"/>
    <lineage>
        <taxon>Eukaryota</taxon>
        <taxon>Viridiplantae</taxon>
        <taxon>Streptophyta</taxon>
        <taxon>Embryophyta</taxon>
        <taxon>Tracheophyta</taxon>
        <taxon>Spermatophyta</taxon>
        <taxon>Magnoliopsida</taxon>
        <taxon>eudicotyledons</taxon>
        <taxon>Gunneridae</taxon>
        <taxon>Pentapetalae</taxon>
        <taxon>rosids</taxon>
        <taxon>malvids</taxon>
        <taxon>Sapindales</taxon>
        <taxon>Sapindaceae</taxon>
        <taxon>Hippocastanoideae</taxon>
        <taxon>Acereae</taxon>
        <taxon>Acer</taxon>
    </lineage>
</organism>
<evidence type="ECO:0000256" key="1">
    <source>
        <dbReference type="ARBA" id="ARBA00022723"/>
    </source>
</evidence>
<dbReference type="InterPro" id="IPR027443">
    <property type="entry name" value="IPNS-like_sf"/>
</dbReference>
<protein>
    <recommendedName>
        <fullName evidence="3">Isopenicillin N synthase-like Fe(2+) 2OG dioxygenase domain-containing protein</fullName>
    </recommendedName>
</protein>
<sequence length="98" mass="10780">MEIVANKEVIAINQDSLGVQAKKVRSEDLGRSSFGLQRSLGAQDFDKIIHSLQVRKNGEWIPVTPAQGTLVVNLGDVIQVLSNNKFRSATHRVVCILL</sequence>
<dbReference type="GO" id="GO:0046872">
    <property type="term" value="F:metal ion binding"/>
    <property type="evidence" value="ECO:0007669"/>
    <property type="project" value="UniProtKB-KW"/>
</dbReference>
<evidence type="ECO:0000313" key="5">
    <source>
        <dbReference type="Proteomes" id="UP001064489"/>
    </source>
</evidence>
<dbReference type="InterPro" id="IPR050295">
    <property type="entry name" value="Plant_2OG-oxidoreductases"/>
</dbReference>
<reference evidence="4" key="2">
    <citation type="submission" date="2023-02" db="EMBL/GenBank/DDBJ databases">
        <authorList>
            <person name="Swenson N.G."/>
            <person name="Wegrzyn J.L."/>
            <person name="Mcevoy S.L."/>
        </authorList>
    </citation>
    <scope>NUCLEOTIDE SEQUENCE</scope>
    <source>
        <strain evidence="4">91603</strain>
        <tissue evidence="4">Leaf</tissue>
    </source>
</reference>
<name>A0AAD5IHJ6_ACENE</name>
<dbReference type="Pfam" id="PF03171">
    <property type="entry name" value="2OG-FeII_Oxy"/>
    <property type="match status" value="1"/>
</dbReference>
<keyword evidence="5" id="KW-1185">Reference proteome</keyword>
<dbReference type="PANTHER" id="PTHR47991">
    <property type="entry name" value="OXOGLUTARATE/IRON-DEPENDENT DIOXYGENASE"/>
    <property type="match status" value="1"/>
</dbReference>
<keyword evidence="2" id="KW-0408">Iron</keyword>
<dbReference type="InterPro" id="IPR044861">
    <property type="entry name" value="IPNS-like_FE2OG_OXY"/>
</dbReference>
<evidence type="ECO:0000259" key="3">
    <source>
        <dbReference type="Pfam" id="PF03171"/>
    </source>
</evidence>
<proteinExistence type="predicted"/>
<dbReference type="Gene3D" id="2.60.120.330">
    <property type="entry name" value="B-lactam Antibiotic, Isopenicillin N Synthase, Chain"/>
    <property type="match status" value="1"/>
</dbReference>
<keyword evidence="1" id="KW-0479">Metal-binding</keyword>
<gene>
    <name evidence="4" type="ORF">LWI28_027953</name>
</gene>
<evidence type="ECO:0000313" key="4">
    <source>
        <dbReference type="EMBL" id="KAI9162501.1"/>
    </source>
</evidence>
<accession>A0AAD5IHJ6</accession>
<dbReference type="AlphaFoldDB" id="A0AAD5IHJ6"/>